<evidence type="ECO:0000313" key="2">
    <source>
        <dbReference type="EMBL" id="OBX03534.1"/>
    </source>
</evidence>
<gene>
    <name evidence="2" type="ORF">QV06_09800</name>
</gene>
<comment type="caution">
    <text evidence="2">The sequence shown here is derived from an EMBL/GenBank/DDBJ whole genome shotgun (WGS) entry which is preliminary data.</text>
</comment>
<accession>A0A1A7PN81</accession>
<keyword evidence="1" id="KW-0812">Transmembrane</keyword>
<sequence length="128" mass="15137">MNNFVIFFFSLFFLVYSYFTSQLQSRLVKQALQKTTLKHPVFIPNPIYRNLLLFFTTIYLVAFFFLPHSITGFNALTIGFILIAQLKDLHHWELLSRYPLQLYYIVQFAFAITYVYLGILCIMPSLSQ</sequence>
<dbReference type="AlphaFoldDB" id="A0A1A7PN81"/>
<dbReference type="EMBL" id="JTJR01000043">
    <property type="protein sequence ID" value="OBX03534.1"/>
    <property type="molecule type" value="Genomic_DNA"/>
</dbReference>
<dbReference type="STRING" id="505345.QV06_09800"/>
<keyword evidence="1" id="KW-0472">Membrane</keyword>
<evidence type="ECO:0000313" key="3">
    <source>
        <dbReference type="Proteomes" id="UP000092626"/>
    </source>
</evidence>
<feature type="transmembrane region" description="Helical" evidence="1">
    <location>
        <begin position="102"/>
        <end position="126"/>
    </location>
</feature>
<feature type="transmembrane region" description="Helical" evidence="1">
    <location>
        <begin position="57"/>
        <end position="82"/>
    </location>
</feature>
<keyword evidence="1" id="KW-1133">Transmembrane helix</keyword>
<dbReference type="Proteomes" id="UP000092626">
    <property type="component" value="Unassembled WGS sequence"/>
</dbReference>
<protein>
    <submittedName>
        <fullName evidence="2">Uncharacterized protein</fullName>
    </submittedName>
</protein>
<reference evidence="2 3" key="1">
    <citation type="submission" date="2014-11" db="EMBL/GenBank/DDBJ databases">
        <title>Pan-genome of Gallibacterium spp.</title>
        <authorList>
            <person name="Kudirkiene E."/>
            <person name="Bojesen A.M."/>
        </authorList>
    </citation>
    <scope>NUCLEOTIDE SEQUENCE [LARGE SCALE GENOMIC DNA]</scope>
    <source>
        <strain evidence="2 3">59/S3/89</strain>
    </source>
</reference>
<evidence type="ECO:0000256" key="1">
    <source>
        <dbReference type="SAM" id="Phobius"/>
    </source>
</evidence>
<dbReference type="RefSeq" id="WP_065237975.1">
    <property type="nucleotide sequence ID" value="NZ_JTJR01000043.1"/>
</dbReference>
<organism evidence="2 3">
    <name type="scientific">Gallibacterium genomosp. 3</name>
    <dbReference type="NCBI Taxonomy" id="505345"/>
    <lineage>
        <taxon>Bacteria</taxon>
        <taxon>Pseudomonadati</taxon>
        <taxon>Pseudomonadota</taxon>
        <taxon>Gammaproteobacteria</taxon>
        <taxon>Pasteurellales</taxon>
        <taxon>Pasteurellaceae</taxon>
        <taxon>Gallibacterium</taxon>
    </lineage>
</organism>
<proteinExistence type="predicted"/>
<name>A0A1A7PN81_9PAST</name>